<proteinExistence type="predicted"/>
<dbReference type="CDD" id="cd00051">
    <property type="entry name" value="EFh"/>
    <property type="match status" value="1"/>
</dbReference>
<dbReference type="InterPro" id="IPR011992">
    <property type="entry name" value="EF-hand-dom_pair"/>
</dbReference>
<keyword evidence="5" id="KW-1185">Reference proteome</keyword>
<dbReference type="GO" id="GO:0005509">
    <property type="term" value="F:calcium ion binding"/>
    <property type="evidence" value="ECO:0007669"/>
    <property type="project" value="InterPro"/>
</dbReference>
<gene>
    <name evidence="4" type="ORF">NAEGRDRAFT_52589</name>
</gene>
<name>D2VVH4_NAEGR</name>
<dbReference type="Gene3D" id="1.10.238.10">
    <property type="entry name" value="EF-hand"/>
    <property type="match status" value="1"/>
</dbReference>
<dbReference type="AlphaFoldDB" id="D2VVH4"/>
<dbReference type="GeneID" id="8861162"/>
<organism evidence="5">
    <name type="scientific">Naegleria gruberi</name>
    <name type="common">Amoeba</name>
    <dbReference type="NCBI Taxonomy" id="5762"/>
    <lineage>
        <taxon>Eukaryota</taxon>
        <taxon>Discoba</taxon>
        <taxon>Heterolobosea</taxon>
        <taxon>Tetramitia</taxon>
        <taxon>Eutetramitia</taxon>
        <taxon>Vahlkampfiidae</taxon>
        <taxon>Naegleria</taxon>
    </lineage>
</organism>
<evidence type="ECO:0000259" key="3">
    <source>
        <dbReference type="PROSITE" id="PS50222"/>
    </source>
</evidence>
<evidence type="ECO:0000256" key="2">
    <source>
        <dbReference type="SAM" id="MobiDB-lite"/>
    </source>
</evidence>
<dbReference type="EMBL" id="GG738901">
    <property type="protein sequence ID" value="EFC39240.1"/>
    <property type="molecule type" value="Genomic_DNA"/>
</dbReference>
<dbReference type="VEuPathDB" id="AmoebaDB:NAEGRDRAFT_52589"/>
<dbReference type="SUPFAM" id="SSF47473">
    <property type="entry name" value="EF-hand"/>
    <property type="match status" value="1"/>
</dbReference>
<dbReference type="KEGG" id="ngr:NAEGRDRAFT_52589"/>
<feature type="region of interest" description="Disordered" evidence="2">
    <location>
        <begin position="100"/>
        <end position="184"/>
    </location>
</feature>
<dbReference type="Proteomes" id="UP000006671">
    <property type="component" value="Unassembled WGS sequence"/>
</dbReference>
<dbReference type="InterPro" id="IPR002048">
    <property type="entry name" value="EF_hand_dom"/>
</dbReference>
<keyword evidence="1" id="KW-0106">Calcium</keyword>
<accession>D2VVH4</accession>
<evidence type="ECO:0000313" key="5">
    <source>
        <dbReference type="Proteomes" id="UP000006671"/>
    </source>
</evidence>
<evidence type="ECO:0000313" key="4">
    <source>
        <dbReference type="EMBL" id="EFC39240.1"/>
    </source>
</evidence>
<protein>
    <recommendedName>
        <fullName evidence="3">EF-hand domain-containing protein</fullName>
    </recommendedName>
</protein>
<dbReference type="PROSITE" id="PS00018">
    <property type="entry name" value="EF_HAND_1"/>
    <property type="match status" value="1"/>
</dbReference>
<dbReference type="RefSeq" id="XP_002671984.1">
    <property type="nucleotide sequence ID" value="XM_002671938.1"/>
</dbReference>
<dbReference type="OMA" id="FIMAGGM"/>
<dbReference type="PROSITE" id="PS50222">
    <property type="entry name" value="EF_HAND_2"/>
    <property type="match status" value="1"/>
</dbReference>
<feature type="domain" description="EF-hand" evidence="3">
    <location>
        <begin position="41"/>
        <end position="76"/>
    </location>
</feature>
<sequence length="184" mass="20779">MAMQGQMYSSQAQQVYYQYDKDRNGVLKKKEFKKAMQALGAHKDECKHLFKMVDVDHNKVITMNEFLNAYLFLQAGGMKYKGTGYHGACGTVGSTTTTTTMMGGQPGMMPQQGYPQQYPPQQGYPQQPYGQPGMGYPQQPYGQPGMMPQQQQYPPQGYPQQYPPQQGYPQQYPPQQGGYPPSYQ</sequence>
<evidence type="ECO:0000256" key="1">
    <source>
        <dbReference type="ARBA" id="ARBA00022837"/>
    </source>
</evidence>
<dbReference type="InterPro" id="IPR018247">
    <property type="entry name" value="EF_Hand_1_Ca_BS"/>
</dbReference>
<dbReference type="SMART" id="SM00054">
    <property type="entry name" value="EFh"/>
    <property type="match status" value="2"/>
</dbReference>
<dbReference type="InParanoid" id="D2VVH4"/>
<dbReference type="Pfam" id="PF13499">
    <property type="entry name" value="EF-hand_7"/>
    <property type="match status" value="1"/>
</dbReference>
<reference evidence="4 5" key="1">
    <citation type="journal article" date="2010" name="Cell">
        <title>The genome of Naegleria gruberi illuminates early eukaryotic versatility.</title>
        <authorList>
            <person name="Fritz-Laylin L.K."/>
            <person name="Prochnik S.E."/>
            <person name="Ginger M.L."/>
            <person name="Dacks J.B."/>
            <person name="Carpenter M.L."/>
            <person name="Field M.C."/>
            <person name="Kuo A."/>
            <person name="Paredez A."/>
            <person name="Chapman J."/>
            <person name="Pham J."/>
            <person name="Shu S."/>
            <person name="Neupane R."/>
            <person name="Cipriano M."/>
            <person name="Mancuso J."/>
            <person name="Tu H."/>
            <person name="Salamov A."/>
            <person name="Lindquist E."/>
            <person name="Shapiro H."/>
            <person name="Lucas S."/>
            <person name="Grigoriev I.V."/>
            <person name="Cande W.Z."/>
            <person name="Fulton C."/>
            <person name="Rokhsar D.S."/>
            <person name="Dawson S.C."/>
        </authorList>
    </citation>
    <scope>NUCLEOTIDE SEQUENCE [LARGE SCALE GENOMIC DNA]</scope>
    <source>
        <strain evidence="4 5">NEG-M</strain>
    </source>
</reference>